<dbReference type="AlphaFoldDB" id="A0ABD7QA72"/>
<evidence type="ECO:0000313" key="2">
    <source>
        <dbReference type="Proteomes" id="UP000291600"/>
    </source>
</evidence>
<evidence type="ECO:0000313" key="1">
    <source>
        <dbReference type="EMBL" id="TBL69139.1"/>
    </source>
</evidence>
<reference evidence="1 2" key="1">
    <citation type="submission" date="2019-02" db="EMBL/GenBank/DDBJ databases">
        <title>Comparative genomic analysis of the Hafnia genus genomes.</title>
        <authorList>
            <person name="Zhiqiu Y."/>
            <person name="Chao Y."/>
            <person name="Yuhui D."/>
            <person name="Di H."/>
            <person name="Bin L."/>
        </authorList>
    </citation>
    <scope>NUCLEOTIDE SEQUENCE [LARGE SCALE GENOMIC DNA]</scope>
    <source>
        <strain evidence="1 2">PCM_1210</strain>
    </source>
</reference>
<evidence type="ECO:0008006" key="3">
    <source>
        <dbReference type="Google" id="ProtNLM"/>
    </source>
</evidence>
<accession>A0ABD7QA72</accession>
<dbReference type="EMBL" id="SITJ01000055">
    <property type="protein sequence ID" value="TBL69139.1"/>
    <property type="molecule type" value="Genomic_DNA"/>
</dbReference>
<dbReference type="SUPFAM" id="SSF51182">
    <property type="entry name" value="RmlC-like cupins"/>
    <property type="match status" value="1"/>
</dbReference>
<organism evidence="1 2">
    <name type="scientific">Hafnia alvei</name>
    <dbReference type="NCBI Taxonomy" id="569"/>
    <lineage>
        <taxon>Bacteria</taxon>
        <taxon>Pseudomonadati</taxon>
        <taxon>Pseudomonadota</taxon>
        <taxon>Gammaproteobacteria</taxon>
        <taxon>Enterobacterales</taxon>
        <taxon>Hafniaceae</taxon>
        <taxon>Hafnia</taxon>
    </lineage>
</organism>
<dbReference type="Proteomes" id="UP000291600">
    <property type="component" value="Unassembled WGS sequence"/>
</dbReference>
<proteinExistence type="predicted"/>
<sequence length="110" mass="11995">MKKDHISLMTGGWFVGNFSPSVLNTSDVEIALQYFPSGYRGASHHHKLATEVTVLIHGRASMAGVMLMPGDILTLMPGESSDFYALEACTTVVIKHPGVLGDKYWDKEAL</sequence>
<name>A0ABD7QA72_HAFAL</name>
<comment type="caution">
    <text evidence="1">The sequence shown here is derived from an EMBL/GenBank/DDBJ whole genome shotgun (WGS) entry which is preliminary data.</text>
</comment>
<gene>
    <name evidence="1" type="ORF">EYY96_05365</name>
</gene>
<dbReference type="InterPro" id="IPR011051">
    <property type="entry name" value="RmlC_Cupin_sf"/>
</dbReference>
<protein>
    <recommendedName>
        <fullName evidence="3">Cupin domain-containing protein</fullName>
    </recommendedName>
</protein>
<dbReference type="RefSeq" id="WP_130970550.1">
    <property type="nucleotide sequence ID" value="NZ_SITJ01000055.1"/>
</dbReference>